<dbReference type="PaxDb" id="7159-AAEL001192-PA"/>
<dbReference type="eggNOG" id="ENOG502TA5P">
    <property type="taxonomic scope" value="Eukaryota"/>
</dbReference>
<reference evidence="1" key="2">
    <citation type="journal article" date="2007" name="Science">
        <title>Genome sequence of Aedes aegypti, a major arbovirus vector.</title>
        <authorList>
            <person name="Nene V."/>
            <person name="Wortman J.R."/>
            <person name="Lawson D."/>
            <person name="Haas B."/>
            <person name="Kodira C."/>
            <person name="Tu Z.J."/>
            <person name="Loftus B."/>
            <person name="Xi Z."/>
            <person name="Megy K."/>
            <person name="Grabherr M."/>
            <person name="Ren Q."/>
            <person name="Zdobnov E.M."/>
            <person name="Lobo N.F."/>
            <person name="Campbell K.S."/>
            <person name="Brown S.E."/>
            <person name="Bonaldo M.F."/>
            <person name="Zhu J."/>
            <person name="Sinkins S.P."/>
            <person name="Hogenkamp D.G."/>
            <person name="Amedeo P."/>
            <person name="Arensburger P."/>
            <person name="Atkinson P.W."/>
            <person name="Bidwell S."/>
            <person name="Biedler J."/>
            <person name="Birney E."/>
            <person name="Bruggner R.V."/>
            <person name="Costas J."/>
            <person name="Coy M.R."/>
            <person name="Crabtree J."/>
            <person name="Crawford M."/>
            <person name="Debruyn B."/>
            <person name="Decaprio D."/>
            <person name="Eiglmeier K."/>
            <person name="Eisenstadt E."/>
            <person name="El-Dorry H."/>
            <person name="Gelbart W.M."/>
            <person name="Gomes S.L."/>
            <person name="Hammond M."/>
            <person name="Hannick L.I."/>
            <person name="Hogan J.R."/>
            <person name="Holmes M.H."/>
            <person name="Jaffe D."/>
            <person name="Johnston J.S."/>
            <person name="Kennedy R.C."/>
            <person name="Koo H."/>
            <person name="Kravitz S."/>
            <person name="Kriventseva E.V."/>
            <person name="Kulp D."/>
            <person name="Labutti K."/>
            <person name="Lee E."/>
            <person name="Li S."/>
            <person name="Lovin D.D."/>
            <person name="Mao C."/>
            <person name="Mauceli E."/>
            <person name="Menck C.F."/>
            <person name="Miller J.R."/>
            <person name="Montgomery P."/>
            <person name="Mori A."/>
            <person name="Nascimento A.L."/>
            <person name="Naveira H.F."/>
            <person name="Nusbaum C."/>
            <person name="O'leary S."/>
            <person name="Orvis J."/>
            <person name="Pertea M."/>
            <person name="Quesneville H."/>
            <person name="Reidenbach K.R."/>
            <person name="Rogers Y.H."/>
            <person name="Roth C.W."/>
            <person name="Schneider J.R."/>
            <person name="Schatz M."/>
            <person name="Shumway M."/>
            <person name="Stanke M."/>
            <person name="Stinson E.O."/>
            <person name="Tubio J.M."/>
            <person name="Vanzee J.P."/>
            <person name="Verjovski-Almeida S."/>
            <person name="Werner D."/>
            <person name="White O."/>
            <person name="Wyder S."/>
            <person name="Zeng Q."/>
            <person name="Zhao Q."/>
            <person name="Zhao Y."/>
            <person name="Hill C.A."/>
            <person name="Raikhel A.S."/>
            <person name="Soares M.B."/>
            <person name="Knudson D.L."/>
            <person name="Lee N.H."/>
            <person name="Galagan J."/>
            <person name="Salzberg S.L."/>
            <person name="Paulsen I.T."/>
            <person name="Dimopoulos G."/>
            <person name="Collins F.H."/>
            <person name="Birren B."/>
            <person name="Fraser-Liggett C.M."/>
            <person name="Severson D.W."/>
        </authorList>
    </citation>
    <scope>NUCLEOTIDE SEQUENCE [LARGE SCALE GENOMIC DNA]</scope>
    <source>
        <strain evidence="1">Liverpool</strain>
    </source>
</reference>
<accession>Q17M25</accession>
<dbReference type="STRING" id="7159.Q17M25"/>
<dbReference type="OMA" id="CNERHAT"/>
<dbReference type="Proteomes" id="UP000682892">
    <property type="component" value="Chromosome 2"/>
</dbReference>
<dbReference type="EMBL" id="CH477209">
    <property type="protein sequence ID" value="EAT47719.1"/>
    <property type="molecule type" value="Genomic_DNA"/>
</dbReference>
<evidence type="ECO:0000313" key="1">
    <source>
        <dbReference type="EMBL" id="EAT47719.1"/>
    </source>
</evidence>
<dbReference type="AlphaFoldDB" id="Q17M25"/>
<gene>
    <name evidence="1" type="ORF">AaeL_AAEL001192</name>
</gene>
<dbReference type="PhylomeDB" id="Q17M25"/>
<reference evidence="1" key="1">
    <citation type="submission" date="2005-10" db="EMBL/GenBank/DDBJ databases">
        <authorList>
            <person name="Loftus B.J."/>
            <person name="Nene V.M."/>
            <person name="Hannick L.I."/>
            <person name="Bidwell S."/>
            <person name="Haas B."/>
            <person name="Amedeo P."/>
            <person name="Orvis J."/>
            <person name="Wortman J.R."/>
            <person name="White O.R."/>
            <person name="Salzberg S."/>
            <person name="Shumway M."/>
            <person name="Koo H."/>
            <person name="Zhao Y."/>
            <person name="Holmes M."/>
            <person name="Miller J."/>
            <person name="Schatz M."/>
            <person name="Pop M."/>
            <person name="Pai G."/>
            <person name="Utterback T."/>
            <person name="Rogers Y.-H."/>
            <person name="Kravitz S."/>
            <person name="Fraser C.M."/>
        </authorList>
    </citation>
    <scope>NUCLEOTIDE SEQUENCE</scope>
    <source>
        <strain evidence="1">Liverpool</strain>
    </source>
</reference>
<dbReference type="HOGENOM" id="CLU_840066_0_0_1"/>
<reference evidence="1" key="3">
    <citation type="submission" date="2012-09" db="EMBL/GenBank/DDBJ databases">
        <authorList>
            <consortium name="VectorBase"/>
        </authorList>
    </citation>
    <scope>NUCLEOTIDE SEQUENCE</scope>
    <source>
        <strain evidence="1">Liverpool</strain>
    </source>
</reference>
<proteinExistence type="predicted"/>
<name>Q17M25_AEDAE</name>
<organism evidence="1 2">
    <name type="scientific">Aedes aegypti</name>
    <name type="common">Yellowfever mosquito</name>
    <name type="synonym">Culex aegypti</name>
    <dbReference type="NCBI Taxonomy" id="7159"/>
    <lineage>
        <taxon>Eukaryota</taxon>
        <taxon>Metazoa</taxon>
        <taxon>Ecdysozoa</taxon>
        <taxon>Arthropoda</taxon>
        <taxon>Hexapoda</taxon>
        <taxon>Insecta</taxon>
        <taxon>Pterygota</taxon>
        <taxon>Neoptera</taxon>
        <taxon>Endopterygota</taxon>
        <taxon>Diptera</taxon>
        <taxon>Nematocera</taxon>
        <taxon>Culicoidea</taxon>
        <taxon>Culicidae</taxon>
        <taxon>Culicinae</taxon>
        <taxon>Aedini</taxon>
        <taxon>Aedes</taxon>
        <taxon>Stegomyia</taxon>
    </lineage>
</organism>
<dbReference type="VEuPathDB" id="VectorBase:AAEL001192"/>
<sequence>MKKSASKLVKKRSDRPKEDVVKKVYKYDTSNELPIYGVIVQWVIFYDISDAKIKYTNKALADKFESKLAIFRSLLDETNKSTMAVKSLKRKPIPYLRRIGPSKAVVMFGNMVSANDFVDMQEEDDEFITFIPMSFVSTVGVARFSKFNFKLTDLQEFFPKGYTVLQWRKKRLPDGKIQVSIAVQGSKIPESLIVKGETVPFELFERKPIYCIRCLRYGHRTYDCMRKPRCGVCLPRKPYSKHRENQCGTIRHNPDIERCLYCGQGHSIGTEGCIEHGQQREFKMKLVRHKMDYLSVLERDTLPAIRTTPVNSNRIWMD</sequence>
<evidence type="ECO:0000313" key="2">
    <source>
        <dbReference type="Proteomes" id="UP000682892"/>
    </source>
</evidence>
<protein>
    <submittedName>
        <fullName evidence="1">AAEL001192-PA</fullName>
    </submittedName>
</protein>